<dbReference type="Proteomes" id="UP000886998">
    <property type="component" value="Unassembled WGS sequence"/>
</dbReference>
<evidence type="ECO:0000256" key="1">
    <source>
        <dbReference type="SAM" id="MobiDB-lite"/>
    </source>
</evidence>
<proteinExistence type="predicted"/>
<protein>
    <submittedName>
        <fullName evidence="2">Uncharacterized protein</fullName>
    </submittedName>
</protein>
<feature type="region of interest" description="Disordered" evidence="1">
    <location>
        <begin position="1"/>
        <end position="32"/>
    </location>
</feature>
<accession>A0A8X6YX79</accession>
<sequence length="103" mass="11386">MKLEDRIREDTKQGKLKTNPDGSTNIKRDSVRGASVNARASIAVKHSPVAKSGTIGTVLSIIAQERMHLTQFDTSTALLNGDLKKTIYIQQPEEVSKMAQEEY</sequence>
<dbReference type="OrthoDB" id="428604at2759"/>
<organism evidence="2 3">
    <name type="scientific">Trichonephila inaurata madagascariensis</name>
    <dbReference type="NCBI Taxonomy" id="2747483"/>
    <lineage>
        <taxon>Eukaryota</taxon>
        <taxon>Metazoa</taxon>
        <taxon>Ecdysozoa</taxon>
        <taxon>Arthropoda</taxon>
        <taxon>Chelicerata</taxon>
        <taxon>Arachnida</taxon>
        <taxon>Araneae</taxon>
        <taxon>Araneomorphae</taxon>
        <taxon>Entelegynae</taxon>
        <taxon>Araneoidea</taxon>
        <taxon>Nephilidae</taxon>
        <taxon>Trichonephila</taxon>
        <taxon>Trichonephila inaurata</taxon>
    </lineage>
</organism>
<feature type="compositionally biased region" description="Basic and acidic residues" evidence="1">
    <location>
        <begin position="1"/>
        <end position="13"/>
    </location>
</feature>
<dbReference type="AlphaFoldDB" id="A0A8X6YX79"/>
<name>A0A8X6YX79_9ARAC</name>
<comment type="caution">
    <text evidence="2">The sequence shown here is derived from an EMBL/GenBank/DDBJ whole genome shotgun (WGS) entry which is preliminary data.</text>
</comment>
<evidence type="ECO:0000313" key="2">
    <source>
        <dbReference type="EMBL" id="GFY78272.1"/>
    </source>
</evidence>
<evidence type="ECO:0000313" key="3">
    <source>
        <dbReference type="Proteomes" id="UP000886998"/>
    </source>
</evidence>
<keyword evidence="3" id="KW-1185">Reference proteome</keyword>
<dbReference type="EMBL" id="BMAV01022899">
    <property type="protein sequence ID" value="GFY78272.1"/>
    <property type="molecule type" value="Genomic_DNA"/>
</dbReference>
<gene>
    <name evidence="2" type="ORF">TNIN_446321</name>
</gene>
<reference evidence="2" key="1">
    <citation type="submission" date="2020-08" db="EMBL/GenBank/DDBJ databases">
        <title>Multicomponent nature underlies the extraordinary mechanical properties of spider dragline silk.</title>
        <authorList>
            <person name="Kono N."/>
            <person name="Nakamura H."/>
            <person name="Mori M."/>
            <person name="Yoshida Y."/>
            <person name="Ohtoshi R."/>
            <person name="Malay A.D."/>
            <person name="Moran D.A.P."/>
            <person name="Tomita M."/>
            <person name="Numata K."/>
            <person name="Arakawa K."/>
        </authorList>
    </citation>
    <scope>NUCLEOTIDE SEQUENCE</scope>
</reference>